<evidence type="ECO:0000313" key="3">
    <source>
        <dbReference type="Proteomes" id="UP001164286"/>
    </source>
</evidence>
<feature type="compositionally biased region" description="Basic residues" evidence="1">
    <location>
        <begin position="12"/>
        <end position="23"/>
    </location>
</feature>
<evidence type="ECO:0000256" key="1">
    <source>
        <dbReference type="SAM" id="MobiDB-lite"/>
    </source>
</evidence>
<feature type="region of interest" description="Disordered" evidence="1">
    <location>
        <begin position="1"/>
        <end position="81"/>
    </location>
</feature>
<dbReference type="Proteomes" id="UP001164286">
    <property type="component" value="Unassembled WGS sequence"/>
</dbReference>
<sequence length="664" mass="70197">MDVPSSPSGLRPRPHQSPSRHHGLSALSPLQGLSPMPTASVPLPSPRSGHARSISGESDGRSAGGHSRAGSVTRSLSRRQSLYHSAAEWGDGKEYGNENTSTPASLFSRLTLVKAPASEQAGLRRRSKSSSALAPIGLSQSIDIPATSPRAPRRSFASSFNTFSPMTPAKASPVSHAPGGPDAVHRISTIYSAADNEGGRAKSYTPDEVVELARGLASPVLMPEGGFKGAELKRRKSAGASYKRSPSYSGSLASTPEQHPPTALEPVEYVQLEDDCLLPFVDRAAEVGDLMKHSSNEKMFTLLRATFPKDRARRNWQEISPESWNWDEFKLHLTGTDRLECPDYQWIFRARQAVRQRSVALWEKVGVCLGCDDRLLNAGGEDGAAQTWGGLEGLDDDDGAAYRMASQVWIEGIQPVDQDMARAQQDFIEEFGEIVEDDPEATAGMTALLGSIGEENEGAGGSSGKAASQTTAQRAGSRHQRDPLMSPVTGSSALRRDSAAGSPSPSRAAPNAKSRTKSFVGLTIVSSSGSPQAASYHGPSRSASVSQGLGLAGTSGANTPTMHMGMMSPSTSHHHQAPILDRGPGSTLFPSSFSTLSAEPNLGRAASGLVGGLKSPDVENQFSHGGWAEMKRGLGRKQSGTGLSESAITFASESDYEHSAGHHD</sequence>
<reference evidence="2" key="1">
    <citation type="journal article" date="2022" name="G3 (Bethesda)">
        <title>High quality genome of the basidiomycete yeast Dioszegia hungarica PDD-24b-2 isolated from cloud water.</title>
        <authorList>
            <person name="Jarrige D."/>
            <person name="Haridas S."/>
            <person name="Bleykasten-Grosshans C."/>
            <person name="Joly M."/>
            <person name="Nadalig T."/>
            <person name="Sancelme M."/>
            <person name="Vuilleumier S."/>
            <person name="Grigoriev I.V."/>
            <person name="Amato P."/>
            <person name="Bringel F."/>
        </authorList>
    </citation>
    <scope>NUCLEOTIDE SEQUENCE</scope>
    <source>
        <strain evidence="2">PDD-24b-2</strain>
    </source>
</reference>
<organism evidence="2 3">
    <name type="scientific">Dioszegia hungarica</name>
    <dbReference type="NCBI Taxonomy" id="4972"/>
    <lineage>
        <taxon>Eukaryota</taxon>
        <taxon>Fungi</taxon>
        <taxon>Dikarya</taxon>
        <taxon>Basidiomycota</taxon>
        <taxon>Agaricomycotina</taxon>
        <taxon>Tremellomycetes</taxon>
        <taxon>Tremellales</taxon>
        <taxon>Bulleribasidiaceae</taxon>
        <taxon>Dioszegia</taxon>
    </lineage>
</organism>
<gene>
    <name evidence="2" type="ORF">MKK02DRAFT_24699</name>
</gene>
<dbReference type="EMBL" id="JAKWFO010000005">
    <property type="protein sequence ID" value="KAI9636463.1"/>
    <property type="molecule type" value="Genomic_DNA"/>
</dbReference>
<dbReference type="AlphaFoldDB" id="A0AA38LVC3"/>
<dbReference type="GeneID" id="77726120"/>
<feature type="compositionally biased region" description="Polar residues" evidence="1">
    <location>
        <begin position="638"/>
        <end position="652"/>
    </location>
</feature>
<feature type="compositionally biased region" description="Basic and acidic residues" evidence="1">
    <location>
        <begin position="655"/>
        <end position="664"/>
    </location>
</feature>
<feature type="region of interest" description="Disordered" evidence="1">
    <location>
        <begin position="453"/>
        <end position="515"/>
    </location>
</feature>
<keyword evidence="3" id="KW-1185">Reference proteome</keyword>
<accession>A0AA38LVC3</accession>
<protein>
    <submittedName>
        <fullName evidence="2">Uncharacterized protein</fullName>
    </submittedName>
</protein>
<proteinExistence type="predicted"/>
<evidence type="ECO:0000313" key="2">
    <source>
        <dbReference type="EMBL" id="KAI9636463.1"/>
    </source>
</evidence>
<feature type="compositionally biased region" description="Polar residues" evidence="1">
    <location>
        <begin position="72"/>
        <end position="81"/>
    </location>
</feature>
<feature type="compositionally biased region" description="Low complexity" evidence="1">
    <location>
        <begin position="499"/>
        <end position="513"/>
    </location>
</feature>
<comment type="caution">
    <text evidence="2">The sequence shown here is derived from an EMBL/GenBank/DDBJ whole genome shotgun (WGS) entry which is preliminary data.</text>
</comment>
<name>A0AA38LVC3_9TREE</name>
<dbReference type="RefSeq" id="XP_052946240.1">
    <property type="nucleotide sequence ID" value="XM_053086919.1"/>
</dbReference>
<feature type="region of interest" description="Disordered" evidence="1">
    <location>
        <begin position="528"/>
        <end position="577"/>
    </location>
</feature>
<feature type="compositionally biased region" description="Polar residues" evidence="1">
    <location>
        <begin position="244"/>
        <end position="257"/>
    </location>
</feature>
<feature type="region of interest" description="Disordered" evidence="1">
    <location>
        <begin position="235"/>
        <end position="261"/>
    </location>
</feature>
<feature type="region of interest" description="Disordered" evidence="1">
    <location>
        <begin position="634"/>
        <end position="664"/>
    </location>
</feature>